<dbReference type="Gene3D" id="3.60.15.10">
    <property type="entry name" value="Ribonuclease Z/Hydroxyacylglutathione hydrolase-like"/>
    <property type="match status" value="1"/>
</dbReference>
<dbReference type="Proteomes" id="UP000598775">
    <property type="component" value="Unassembled WGS sequence"/>
</dbReference>
<evidence type="ECO:0000313" key="1">
    <source>
        <dbReference type="EMBL" id="GGF41697.1"/>
    </source>
</evidence>
<dbReference type="RefSeq" id="WP_188681297.1">
    <property type="nucleotide sequence ID" value="NZ_BMGP01000010.1"/>
</dbReference>
<organism evidence="1 2">
    <name type="scientific">Subtercola lobariae</name>
    <dbReference type="NCBI Taxonomy" id="1588641"/>
    <lineage>
        <taxon>Bacteria</taxon>
        <taxon>Bacillati</taxon>
        <taxon>Actinomycetota</taxon>
        <taxon>Actinomycetes</taxon>
        <taxon>Micrococcales</taxon>
        <taxon>Microbacteriaceae</taxon>
        <taxon>Subtercola</taxon>
    </lineage>
</organism>
<dbReference type="InterPro" id="IPR036866">
    <property type="entry name" value="RibonucZ/Hydroxyglut_hydro"/>
</dbReference>
<accession>A0A917BG52</accession>
<name>A0A917BG52_9MICO</name>
<dbReference type="SUPFAM" id="SSF56281">
    <property type="entry name" value="Metallo-hydrolase/oxidoreductase"/>
    <property type="match status" value="1"/>
</dbReference>
<dbReference type="EMBL" id="BMGP01000010">
    <property type="protein sequence ID" value="GGF41697.1"/>
    <property type="molecule type" value="Genomic_DNA"/>
</dbReference>
<reference evidence="1 2" key="1">
    <citation type="journal article" date="2014" name="Int. J. Syst. Evol. Microbiol.">
        <title>Complete genome sequence of Corynebacterium casei LMG S-19264T (=DSM 44701T), isolated from a smear-ripened cheese.</title>
        <authorList>
            <consortium name="US DOE Joint Genome Institute (JGI-PGF)"/>
            <person name="Walter F."/>
            <person name="Albersmeier A."/>
            <person name="Kalinowski J."/>
            <person name="Ruckert C."/>
        </authorList>
    </citation>
    <scope>NUCLEOTIDE SEQUENCE [LARGE SCALE GENOMIC DNA]</scope>
    <source>
        <strain evidence="1 2">CGMCC 1.12976</strain>
    </source>
</reference>
<gene>
    <name evidence="1" type="ORF">GCM10011399_37970</name>
</gene>
<comment type="caution">
    <text evidence="1">The sequence shown here is derived from an EMBL/GenBank/DDBJ whole genome shotgun (WGS) entry which is preliminary data.</text>
</comment>
<proteinExistence type="predicted"/>
<keyword evidence="2" id="KW-1185">Reference proteome</keyword>
<sequence length="58" mass="6241">MLETIVRGLLAPVEDRLATFDGQFDLAPGIRARPAPRHTPGSTVFVIGDRGERALLLG</sequence>
<evidence type="ECO:0000313" key="2">
    <source>
        <dbReference type="Proteomes" id="UP000598775"/>
    </source>
</evidence>
<dbReference type="AlphaFoldDB" id="A0A917BG52"/>
<protein>
    <submittedName>
        <fullName evidence="1">Uncharacterized protein</fullName>
    </submittedName>
</protein>